<dbReference type="InParanoid" id="L2GPY7"/>
<dbReference type="STRING" id="993615.L2GPY7"/>
<reference evidence="14" key="1">
    <citation type="submission" date="2011-05" db="EMBL/GenBank/DDBJ databases">
        <title>The genome sequence of Vittaforma corneae strain ATCC 50505.</title>
        <authorList>
            <consortium name="The Broad Institute Genome Sequencing Platform"/>
            <person name="Cuomo C."/>
            <person name="Didier E."/>
            <person name="Bowers L."/>
            <person name="Young S.K."/>
            <person name="Zeng Q."/>
            <person name="Gargeya S."/>
            <person name="Fitzgerald M."/>
            <person name="Haas B."/>
            <person name="Abouelleil A."/>
            <person name="Alvarado L."/>
            <person name="Arachchi H.M."/>
            <person name="Berlin A."/>
            <person name="Chapman S.B."/>
            <person name="Gearin G."/>
            <person name="Goldberg J."/>
            <person name="Griggs A."/>
            <person name="Gujja S."/>
            <person name="Hansen M."/>
            <person name="Heiman D."/>
            <person name="Howarth C."/>
            <person name="Larimer J."/>
            <person name="Lui A."/>
            <person name="MacDonald P.J.P."/>
            <person name="McCowen C."/>
            <person name="Montmayeur A."/>
            <person name="Murphy C."/>
            <person name="Neiman D."/>
            <person name="Pearson M."/>
            <person name="Priest M."/>
            <person name="Roberts A."/>
            <person name="Saif S."/>
            <person name="Shea T."/>
            <person name="Sisk P."/>
            <person name="Stolte C."/>
            <person name="Sykes S."/>
            <person name="Wortman J."/>
            <person name="Nusbaum C."/>
            <person name="Birren B."/>
        </authorList>
    </citation>
    <scope>NUCLEOTIDE SEQUENCE [LARGE SCALE GENOMIC DNA]</scope>
    <source>
        <strain evidence="14">ATCC 50505</strain>
    </source>
</reference>
<dbReference type="VEuPathDB" id="MicrosporidiaDB:VICG_00486"/>
<dbReference type="OrthoDB" id="2414538at2759"/>
<dbReference type="Gene3D" id="1.10.132.60">
    <property type="entry name" value="DNA polymerase family B, C-terminal domain"/>
    <property type="match status" value="1"/>
</dbReference>
<dbReference type="HOGENOM" id="CLU_807183_0_0_1"/>
<dbReference type="InterPro" id="IPR006134">
    <property type="entry name" value="DNA-dir_DNA_pol_B_multi_dom"/>
</dbReference>
<evidence type="ECO:0000256" key="2">
    <source>
        <dbReference type="ARBA" id="ARBA00012417"/>
    </source>
</evidence>
<evidence type="ECO:0000256" key="1">
    <source>
        <dbReference type="ARBA" id="ARBA00004123"/>
    </source>
</evidence>
<dbReference type="Pfam" id="PF14260">
    <property type="entry name" value="zf-C4pol"/>
    <property type="match status" value="1"/>
</dbReference>
<keyword evidence="8" id="KW-0238">DNA-binding</keyword>
<keyword evidence="6" id="KW-0862">Zinc</keyword>
<dbReference type="GO" id="GO:0006287">
    <property type="term" value="P:base-excision repair, gap-filling"/>
    <property type="evidence" value="ECO:0007669"/>
    <property type="project" value="TreeGrafter"/>
</dbReference>
<dbReference type="Proteomes" id="UP000011082">
    <property type="component" value="Unassembled WGS sequence"/>
</dbReference>
<dbReference type="GO" id="GO:0000166">
    <property type="term" value="F:nucleotide binding"/>
    <property type="evidence" value="ECO:0007669"/>
    <property type="project" value="InterPro"/>
</dbReference>
<proteinExistence type="predicted"/>
<evidence type="ECO:0000259" key="11">
    <source>
        <dbReference type="Pfam" id="PF00136"/>
    </source>
</evidence>
<keyword evidence="6" id="KW-0863">Zinc-finger</keyword>
<evidence type="ECO:0000313" key="14">
    <source>
        <dbReference type="Proteomes" id="UP000011082"/>
    </source>
</evidence>
<dbReference type="GO" id="GO:0003677">
    <property type="term" value="F:DNA binding"/>
    <property type="evidence" value="ECO:0007669"/>
    <property type="project" value="UniProtKB-KW"/>
</dbReference>
<name>L2GPY7_VITCO</name>
<evidence type="ECO:0000313" key="13">
    <source>
        <dbReference type="EMBL" id="ELA42387.1"/>
    </source>
</evidence>
<dbReference type="EC" id="2.7.7.7" evidence="2"/>
<dbReference type="Gene3D" id="3.90.1600.10">
    <property type="entry name" value="Palm domain of DNA polymerase"/>
    <property type="match status" value="1"/>
</dbReference>
<comment type="subcellular location">
    <subcellularLocation>
        <location evidence="1">Nucleus</location>
    </subcellularLocation>
</comment>
<evidence type="ECO:0000256" key="7">
    <source>
        <dbReference type="ARBA" id="ARBA00022932"/>
    </source>
</evidence>
<comment type="catalytic activity">
    <reaction evidence="10">
        <text>DNA(n) + a 2'-deoxyribonucleoside 5'-triphosphate = DNA(n+1) + diphosphate</text>
        <dbReference type="Rhea" id="RHEA:22508"/>
        <dbReference type="Rhea" id="RHEA-COMP:17339"/>
        <dbReference type="Rhea" id="RHEA-COMP:17340"/>
        <dbReference type="ChEBI" id="CHEBI:33019"/>
        <dbReference type="ChEBI" id="CHEBI:61560"/>
        <dbReference type="ChEBI" id="CHEBI:173112"/>
        <dbReference type="EC" id="2.7.7.7"/>
    </reaction>
</comment>
<keyword evidence="6" id="KW-0479">Metal-binding</keyword>
<dbReference type="InterPro" id="IPR050240">
    <property type="entry name" value="DNA_pol_type-B"/>
</dbReference>
<evidence type="ECO:0000256" key="8">
    <source>
        <dbReference type="ARBA" id="ARBA00023125"/>
    </source>
</evidence>
<dbReference type="AlphaFoldDB" id="L2GPY7"/>
<evidence type="ECO:0000256" key="4">
    <source>
        <dbReference type="ARBA" id="ARBA00022679"/>
    </source>
</evidence>
<feature type="domain" description="DNA-directed DNA polymerase family B multifunctional" evidence="11">
    <location>
        <begin position="10"/>
        <end position="255"/>
    </location>
</feature>
<evidence type="ECO:0000256" key="9">
    <source>
        <dbReference type="ARBA" id="ARBA00023242"/>
    </source>
</evidence>
<dbReference type="PANTHER" id="PTHR10322:SF23">
    <property type="entry name" value="DNA POLYMERASE DELTA CATALYTIC SUBUNIT"/>
    <property type="match status" value="1"/>
</dbReference>
<keyword evidence="14" id="KW-1185">Reference proteome</keyword>
<keyword evidence="3" id="KW-0411">Iron-sulfur</keyword>
<feature type="domain" description="C4-type zinc-finger of DNA polymerase delta" evidence="12">
    <location>
        <begin position="291"/>
        <end position="358"/>
    </location>
</feature>
<accession>L2GPY7</accession>
<keyword evidence="3" id="KW-0408">Iron</keyword>
<dbReference type="PROSITE" id="PS00116">
    <property type="entry name" value="DNA_POLYMERASE_B"/>
    <property type="match status" value="1"/>
</dbReference>
<evidence type="ECO:0000256" key="5">
    <source>
        <dbReference type="ARBA" id="ARBA00022695"/>
    </source>
</evidence>
<organism evidence="13 14">
    <name type="scientific">Vittaforma corneae (strain ATCC 50505)</name>
    <name type="common">Microsporidian parasite</name>
    <name type="synonym">Nosema corneum</name>
    <dbReference type="NCBI Taxonomy" id="993615"/>
    <lineage>
        <taxon>Eukaryota</taxon>
        <taxon>Fungi</taxon>
        <taxon>Fungi incertae sedis</taxon>
        <taxon>Microsporidia</taxon>
        <taxon>Nosematidae</taxon>
        <taxon>Vittaforma</taxon>
    </lineage>
</organism>
<dbReference type="GO" id="GO:0045004">
    <property type="term" value="P:DNA replication proofreading"/>
    <property type="evidence" value="ECO:0007669"/>
    <property type="project" value="TreeGrafter"/>
</dbReference>
<keyword evidence="4" id="KW-0808">Transferase</keyword>
<dbReference type="GeneID" id="19881203"/>
<dbReference type="GO" id="GO:0006297">
    <property type="term" value="P:nucleotide-excision repair, DNA gap filling"/>
    <property type="evidence" value="ECO:0007669"/>
    <property type="project" value="TreeGrafter"/>
</dbReference>
<dbReference type="InterPro" id="IPR025687">
    <property type="entry name" value="Znf-C4pol"/>
</dbReference>
<keyword evidence="5" id="KW-0548">Nucleotidyltransferase</keyword>
<evidence type="ECO:0000256" key="6">
    <source>
        <dbReference type="ARBA" id="ARBA00022771"/>
    </source>
</evidence>
<dbReference type="GO" id="GO:0008270">
    <property type="term" value="F:zinc ion binding"/>
    <property type="evidence" value="ECO:0007669"/>
    <property type="project" value="UniProtKB-KW"/>
</dbReference>
<dbReference type="Pfam" id="PF00136">
    <property type="entry name" value="DNA_pol_B"/>
    <property type="match status" value="1"/>
</dbReference>
<dbReference type="GO" id="GO:0008296">
    <property type="term" value="F:3'-5'-DNA exonuclease activity"/>
    <property type="evidence" value="ECO:0007669"/>
    <property type="project" value="TreeGrafter"/>
</dbReference>
<gene>
    <name evidence="13" type="ORF">VICG_00486</name>
</gene>
<dbReference type="GO" id="GO:0043625">
    <property type="term" value="C:delta DNA polymerase complex"/>
    <property type="evidence" value="ECO:0007669"/>
    <property type="project" value="TreeGrafter"/>
</dbReference>
<evidence type="ECO:0000256" key="10">
    <source>
        <dbReference type="ARBA" id="ARBA00049244"/>
    </source>
</evidence>
<dbReference type="GO" id="GO:0003887">
    <property type="term" value="F:DNA-directed DNA polymerase activity"/>
    <property type="evidence" value="ECO:0007669"/>
    <property type="project" value="UniProtKB-KW"/>
</dbReference>
<dbReference type="InterPro" id="IPR017964">
    <property type="entry name" value="DNA-dir_DNA_pol_B_CS"/>
</dbReference>
<dbReference type="SUPFAM" id="SSF56672">
    <property type="entry name" value="DNA/RNA polymerases"/>
    <property type="match status" value="1"/>
</dbReference>
<dbReference type="InterPro" id="IPR023211">
    <property type="entry name" value="DNA_pol_palm_dom_sf"/>
</dbReference>
<keyword evidence="3" id="KW-0004">4Fe-4S</keyword>
<dbReference type="EMBL" id="JH370132">
    <property type="protein sequence ID" value="ELA42387.1"/>
    <property type="molecule type" value="Genomic_DNA"/>
</dbReference>
<protein>
    <recommendedName>
        <fullName evidence="2">DNA-directed DNA polymerase</fullName>
        <ecNumber evidence="2">2.7.7.7</ecNumber>
    </recommendedName>
</protein>
<evidence type="ECO:0000256" key="3">
    <source>
        <dbReference type="ARBA" id="ARBA00022485"/>
    </source>
</evidence>
<keyword evidence="7" id="KW-0239">DNA-directed DNA polymerase</keyword>
<sequence>MRFPRAQPPFGRDMISMTKKLIEDNFNLKNGFTHDAQVIYGDTDSVMINFSEKDLEKVFEISKKVSQFVSDKFEKPISLEFEKVYSPYLLINKKRYAGLVYTNPQKPDKIDTKGIETVRRDNCELVKTVIENCLNKILFEKNLEAAKNYVKDVVRDLYTDQIDLSQLVISKTFTKSNYTTKQAHTELAEKLRKRGISVGIGDRIPYVIVKGDKKMAAYEKSEDPVYVLENNLPIDKEYYIEQQLVKPVQRLFEPVMENVSSLFHGEHTKVISSGVTMQGPMNMFVKTKDECVGCKKPGTILCAACRPNFPSLFMAIQHQFNEKTKKFNNCWVECQRCMGSVVNEVLCVNRVCPIFYMRTKVKKELEPLEEKLRKLRSVSW</sequence>
<dbReference type="PANTHER" id="PTHR10322">
    <property type="entry name" value="DNA POLYMERASE CATALYTIC SUBUNIT"/>
    <property type="match status" value="1"/>
</dbReference>
<dbReference type="InterPro" id="IPR042087">
    <property type="entry name" value="DNA_pol_B_thumb"/>
</dbReference>
<dbReference type="RefSeq" id="XP_007603938.1">
    <property type="nucleotide sequence ID" value="XM_007603876.1"/>
</dbReference>
<dbReference type="InterPro" id="IPR043502">
    <property type="entry name" value="DNA/RNA_pol_sf"/>
</dbReference>
<evidence type="ECO:0000259" key="12">
    <source>
        <dbReference type="Pfam" id="PF14260"/>
    </source>
</evidence>
<keyword evidence="9" id="KW-0539">Nucleus</keyword>
<dbReference type="GO" id="GO:0051539">
    <property type="term" value="F:4 iron, 4 sulfur cluster binding"/>
    <property type="evidence" value="ECO:0007669"/>
    <property type="project" value="UniProtKB-KW"/>
</dbReference>